<gene>
    <name evidence="1" type="ORF">ALMOND_2B014384</name>
</gene>
<sequence>MPPPLVAIPTNVGKEASVATGKEKENIMVATHMAWVQGAIQPRAKKIYPKIRGQLRQVIRLEMLRALARGVV</sequence>
<name>A0A5E4GBW4_PRUDU</name>
<evidence type="ECO:0000313" key="1">
    <source>
        <dbReference type="EMBL" id="VVA37078.1"/>
    </source>
</evidence>
<dbReference type="EMBL" id="CABIKO010000502">
    <property type="protein sequence ID" value="VVA37078.1"/>
    <property type="molecule type" value="Genomic_DNA"/>
</dbReference>
<dbReference type="Gramene" id="VVA37078">
    <property type="protein sequence ID" value="VVA37078"/>
    <property type="gene ID" value="Prudul26B014384"/>
</dbReference>
<dbReference type="InParanoid" id="A0A5E4GBW4"/>
<dbReference type="AlphaFoldDB" id="A0A5E4GBW4"/>
<proteinExistence type="predicted"/>
<organism evidence="1 2">
    <name type="scientific">Prunus dulcis</name>
    <name type="common">Almond</name>
    <name type="synonym">Amygdalus dulcis</name>
    <dbReference type="NCBI Taxonomy" id="3755"/>
    <lineage>
        <taxon>Eukaryota</taxon>
        <taxon>Viridiplantae</taxon>
        <taxon>Streptophyta</taxon>
        <taxon>Embryophyta</taxon>
        <taxon>Tracheophyta</taxon>
        <taxon>Spermatophyta</taxon>
        <taxon>Magnoliopsida</taxon>
        <taxon>eudicotyledons</taxon>
        <taxon>Gunneridae</taxon>
        <taxon>Pentapetalae</taxon>
        <taxon>rosids</taxon>
        <taxon>fabids</taxon>
        <taxon>Rosales</taxon>
        <taxon>Rosaceae</taxon>
        <taxon>Amygdaloideae</taxon>
        <taxon>Amygdaleae</taxon>
        <taxon>Prunus</taxon>
    </lineage>
</organism>
<reference evidence="2" key="1">
    <citation type="journal article" date="2020" name="Plant J.">
        <title>Transposons played a major role in the diversification between the closely related almond and peach genomes: results from the almond genome sequence.</title>
        <authorList>
            <person name="Alioto T."/>
            <person name="Alexiou K.G."/>
            <person name="Bardil A."/>
            <person name="Barteri F."/>
            <person name="Castanera R."/>
            <person name="Cruz F."/>
            <person name="Dhingra A."/>
            <person name="Duval H."/>
            <person name="Fernandez I Marti A."/>
            <person name="Frias L."/>
            <person name="Galan B."/>
            <person name="Garcia J.L."/>
            <person name="Howad W."/>
            <person name="Gomez-Garrido J."/>
            <person name="Gut M."/>
            <person name="Julca I."/>
            <person name="Morata J."/>
            <person name="Puigdomenech P."/>
            <person name="Ribeca P."/>
            <person name="Rubio Cabetas M.J."/>
            <person name="Vlasova A."/>
            <person name="Wirthensohn M."/>
            <person name="Garcia-Mas J."/>
            <person name="Gabaldon T."/>
            <person name="Casacuberta J.M."/>
            <person name="Arus P."/>
        </authorList>
    </citation>
    <scope>NUCLEOTIDE SEQUENCE [LARGE SCALE GENOMIC DNA]</scope>
    <source>
        <strain evidence="2">cv. Texas</strain>
    </source>
</reference>
<protein>
    <submittedName>
        <fullName evidence="1">Uncharacterized protein</fullName>
    </submittedName>
</protein>
<accession>A0A5E4GBW4</accession>
<dbReference type="Proteomes" id="UP000327085">
    <property type="component" value="Chromosome 1"/>
</dbReference>
<evidence type="ECO:0000313" key="2">
    <source>
        <dbReference type="Proteomes" id="UP000327085"/>
    </source>
</evidence>